<evidence type="ECO:0000259" key="3">
    <source>
        <dbReference type="SMART" id="SM00822"/>
    </source>
</evidence>
<dbReference type="Proteomes" id="UP000297737">
    <property type="component" value="Unassembled WGS sequence"/>
</dbReference>
<protein>
    <submittedName>
        <fullName evidence="4">Glucose 1-dehydrogenase</fullName>
        <ecNumber evidence="4">1.1.1.47</ecNumber>
    </submittedName>
</protein>
<dbReference type="GO" id="GO:0047936">
    <property type="term" value="F:glucose 1-dehydrogenase [NAD(P)+] activity"/>
    <property type="evidence" value="ECO:0007669"/>
    <property type="project" value="UniProtKB-EC"/>
</dbReference>
<dbReference type="SMART" id="SM00822">
    <property type="entry name" value="PKS_KR"/>
    <property type="match status" value="1"/>
</dbReference>
<dbReference type="AlphaFoldDB" id="A0A4Y9EKQ3"/>
<dbReference type="Pfam" id="PF13561">
    <property type="entry name" value="adh_short_C2"/>
    <property type="match status" value="1"/>
</dbReference>
<organism evidence="4 5">
    <name type="scientific">Glacieibacterium arshaanense</name>
    <dbReference type="NCBI Taxonomy" id="2511025"/>
    <lineage>
        <taxon>Bacteria</taxon>
        <taxon>Pseudomonadati</taxon>
        <taxon>Pseudomonadota</taxon>
        <taxon>Alphaproteobacteria</taxon>
        <taxon>Sphingomonadales</taxon>
        <taxon>Sphingosinicellaceae</taxon>
        <taxon>Glacieibacterium</taxon>
    </lineage>
</organism>
<sequence>MQKQPWRRATVARLAGKIILVTGAASGLGAAMSTKFIAEGARVLLTDINAAGAAAKAAELGANAASFGHDVTDPAQWEAALAFAEATFGGLHILVNNAGVGDGGTVEETTFETWHKVHRIDLDSVFYGCKLALPLMAATCARDNQHGSILNISSIAGVIAGHNMAAYNSAKAGVRHLTKSVALHCAKRRYNINCNSIHPVFVDTPILNNLTGAMGREEGLAKLGRQVPLGRVGEPDDIAWGAVYLVSDEAKFVTGHGLFIDGGISAQ</sequence>
<dbReference type="SUPFAM" id="SSF51735">
    <property type="entry name" value="NAD(P)-binding Rossmann-fold domains"/>
    <property type="match status" value="1"/>
</dbReference>
<feature type="domain" description="Ketoreductase" evidence="3">
    <location>
        <begin position="17"/>
        <end position="158"/>
    </location>
</feature>
<reference evidence="4 5" key="1">
    <citation type="submission" date="2019-02" db="EMBL/GenBank/DDBJ databases">
        <title>Polymorphobacter sp. isolated from the lake at the Tibet of China.</title>
        <authorList>
            <person name="Li A."/>
        </authorList>
    </citation>
    <scope>NUCLEOTIDE SEQUENCE [LARGE SCALE GENOMIC DNA]</scope>
    <source>
        <strain evidence="4 5">DJ1R-1</strain>
    </source>
</reference>
<dbReference type="InterPro" id="IPR002347">
    <property type="entry name" value="SDR_fam"/>
</dbReference>
<dbReference type="FunFam" id="3.40.50.720:FF:000084">
    <property type="entry name" value="Short-chain dehydrogenase reductase"/>
    <property type="match status" value="1"/>
</dbReference>
<dbReference type="RefSeq" id="WP_135246623.1">
    <property type="nucleotide sequence ID" value="NZ_SIHO01000003.1"/>
</dbReference>
<dbReference type="InterPro" id="IPR036291">
    <property type="entry name" value="NAD(P)-bd_dom_sf"/>
</dbReference>
<dbReference type="EMBL" id="SIHO01000003">
    <property type="protein sequence ID" value="TFU01119.1"/>
    <property type="molecule type" value="Genomic_DNA"/>
</dbReference>
<gene>
    <name evidence="4" type="ORF">EUV02_12465</name>
</gene>
<dbReference type="PRINTS" id="PR00080">
    <property type="entry name" value="SDRFAMILY"/>
</dbReference>
<keyword evidence="2 4" id="KW-0560">Oxidoreductase</keyword>
<dbReference type="PANTHER" id="PTHR42760">
    <property type="entry name" value="SHORT-CHAIN DEHYDROGENASES/REDUCTASES FAMILY MEMBER"/>
    <property type="match status" value="1"/>
</dbReference>
<keyword evidence="5" id="KW-1185">Reference proteome</keyword>
<comment type="similarity">
    <text evidence="1">Belongs to the short-chain dehydrogenases/reductases (SDR) family.</text>
</comment>
<proteinExistence type="inferred from homology"/>
<dbReference type="OrthoDB" id="5457012at2"/>
<dbReference type="Gene3D" id="3.40.50.720">
    <property type="entry name" value="NAD(P)-binding Rossmann-like Domain"/>
    <property type="match status" value="1"/>
</dbReference>
<evidence type="ECO:0000256" key="1">
    <source>
        <dbReference type="ARBA" id="ARBA00006484"/>
    </source>
</evidence>
<dbReference type="InterPro" id="IPR020904">
    <property type="entry name" value="Sc_DH/Rdtase_CS"/>
</dbReference>
<dbReference type="EC" id="1.1.1.47" evidence="4"/>
<dbReference type="PANTHER" id="PTHR42760:SF133">
    <property type="entry name" value="3-OXOACYL-[ACYL-CARRIER-PROTEIN] REDUCTASE"/>
    <property type="match status" value="1"/>
</dbReference>
<dbReference type="PROSITE" id="PS00061">
    <property type="entry name" value="ADH_SHORT"/>
    <property type="match status" value="1"/>
</dbReference>
<evidence type="ECO:0000313" key="4">
    <source>
        <dbReference type="EMBL" id="TFU01119.1"/>
    </source>
</evidence>
<dbReference type="NCBIfam" id="NF005559">
    <property type="entry name" value="PRK07231.1"/>
    <property type="match status" value="1"/>
</dbReference>
<evidence type="ECO:0000313" key="5">
    <source>
        <dbReference type="Proteomes" id="UP000297737"/>
    </source>
</evidence>
<dbReference type="PRINTS" id="PR00081">
    <property type="entry name" value="GDHRDH"/>
</dbReference>
<evidence type="ECO:0000256" key="2">
    <source>
        <dbReference type="ARBA" id="ARBA00023002"/>
    </source>
</evidence>
<comment type="caution">
    <text evidence="4">The sequence shown here is derived from an EMBL/GenBank/DDBJ whole genome shotgun (WGS) entry which is preliminary data.</text>
</comment>
<name>A0A4Y9EKQ3_9SPHN</name>
<dbReference type="InterPro" id="IPR057326">
    <property type="entry name" value="KR_dom"/>
</dbReference>
<accession>A0A4Y9EKQ3</accession>